<feature type="binding site" evidence="9">
    <location>
        <begin position="91"/>
        <end position="94"/>
    </location>
    <ligand>
        <name>5-phospho-alpha-D-ribose 1-diphosphate</name>
        <dbReference type="ChEBI" id="CHEBI:58017"/>
    </ligand>
</feature>
<evidence type="ECO:0000256" key="7">
    <source>
        <dbReference type="ARBA" id="ARBA00052328"/>
    </source>
</evidence>
<feature type="domain" description="Glycosyl transferase family 3 N-terminal" evidence="11">
    <location>
        <begin position="11"/>
        <end position="65"/>
    </location>
</feature>
<evidence type="ECO:0000256" key="4">
    <source>
        <dbReference type="ARBA" id="ARBA00022679"/>
    </source>
</evidence>
<dbReference type="InterPro" id="IPR005940">
    <property type="entry name" value="Anthranilate_Pribosyl_Tfrase"/>
</dbReference>
<dbReference type="GO" id="GO:0000287">
    <property type="term" value="F:magnesium ion binding"/>
    <property type="evidence" value="ECO:0007669"/>
    <property type="project" value="UniProtKB-UniRule"/>
</dbReference>
<keyword evidence="2 9" id="KW-0028">Amino-acid biosynthesis</keyword>
<evidence type="ECO:0000256" key="9">
    <source>
        <dbReference type="HAMAP-Rule" id="MF_00211"/>
    </source>
</evidence>
<comment type="caution">
    <text evidence="12">The sequence shown here is derived from an EMBL/GenBank/DDBJ whole genome shotgun (WGS) entry which is preliminary data.</text>
</comment>
<feature type="binding site" evidence="9">
    <location>
        <position position="93"/>
    </location>
    <ligand>
        <name>Mg(2+)</name>
        <dbReference type="ChEBI" id="CHEBI:18420"/>
        <label>1</label>
    </ligand>
</feature>
<comment type="caution">
    <text evidence="9">Lacks conserved residue(s) required for the propagation of feature annotation.</text>
</comment>
<dbReference type="AlphaFoldDB" id="A0A3S0QPY5"/>
<feature type="binding site" evidence="9">
    <location>
        <position position="167"/>
    </location>
    <ligand>
        <name>anthranilate</name>
        <dbReference type="ChEBI" id="CHEBI:16567"/>
        <label>2</label>
    </ligand>
</feature>
<keyword evidence="6 9" id="KW-0057">Aromatic amino acid biosynthesis</keyword>
<evidence type="ECO:0000259" key="11">
    <source>
        <dbReference type="Pfam" id="PF02885"/>
    </source>
</evidence>
<dbReference type="SUPFAM" id="SSF47648">
    <property type="entry name" value="Nucleoside phosphorylase/phosphoribosyltransferase N-terminal domain"/>
    <property type="match status" value="1"/>
</dbReference>
<sequence>MNIQLFTSRVNARENLPFEDMVQAAKLVFNEETPKEDIKSFLLTLSAKGETAEEIAGFATVMKSNAVEVPVPDGKYIDNCGTGGDGLKTFNISTTSAFVLAANDVQVAKHGNRKISSASGSSDVLQALGIHTEFTVSDSVELLQQHGIAFLYAPSVHPKLKRLGEIRRDIGKPTIFNMCGPLTNPVNLKTQLVGINRPDLVEEYANVLRLLGRERAVVVSGTQGMDEASLDGDNTLALLSNGEIQSFTINLEKLGLSPVPITKLIGGTPDENAVILRELLNGKLSSYFDAVLLNAGLGFFAYGLVDSVKDGVDMARESILSGRALSKLDEIISFSQDILKERAI</sequence>
<dbReference type="InterPro" id="IPR000312">
    <property type="entry name" value="Glycosyl_Trfase_fam3"/>
</dbReference>
<dbReference type="PANTHER" id="PTHR43285">
    <property type="entry name" value="ANTHRANILATE PHOSPHORIBOSYLTRANSFERASE"/>
    <property type="match status" value="1"/>
</dbReference>
<keyword evidence="3 9" id="KW-0328">Glycosyltransferase</keyword>
<evidence type="ECO:0000313" key="13">
    <source>
        <dbReference type="Proteomes" id="UP000287910"/>
    </source>
</evidence>
<dbReference type="GO" id="GO:0004048">
    <property type="term" value="F:anthranilate phosphoribosyltransferase activity"/>
    <property type="evidence" value="ECO:0007669"/>
    <property type="project" value="UniProtKB-UniRule"/>
</dbReference>
<dbReference type="PANTHER" id="PTHR43285:SF2">
    <property type="entry name" value="ANTHRANILATE PHOSPHORIBOSYLTRANSFERASE"/>
    <property type="match status" value="1"/>
</dbReference>
<dbReference type="Gene3D" id="1.20.970.10">
    <property type="entry name" value="Transferase, Pyrimidine Nucleoside Phosphorylase, Chain C"/>
    <property type="match status" value="1"/>
</dbReference>
<dbReference type="Pfam" id="PF00591">
    <property type="entry name" value="Glycos_transf_3"/>
    <property type="match status" value="1"/>
</dbReference>
<proteinExistence type="inferred from homology"/>
<dbReference type="GO" id="GO:0005829">
    <property type="term" value="C:cytosol"/>
    <property type="evidence" value="ECO:0007669"/>
    <property type="project" value="TreeGrafter"/>
</dbReference>
<comment type="cofactor">
    <cofactor evidence="9">
        <name>Mg(2+)</name>
        <dbReference type="ChEBI" id="CHEBI:18420"/>
    </cofactor>
    <text evidence="9">Binds 2 magnesium ions per monomer.</text>
</comment>
<reference evidence="12 13" key="1">
    <citation type="submission" date="2018-12" db="EMBL/GenBank/DDBJ databases">
        <title>Lysinibacillus antri sp. nov., isolated from a cave soil.</title>
        <authorList>
            <person name="Narsing Rao M.P."/>
            <person name="Zhang H."/>
            <person name="Dong Z.-Y."/>
            <person name="Niu X.-K."/>
            <person name="Zhang K."/>
            <person name="Fang B.-Z."/>
            <person name="Kang Y.-Q."/>
            <person name="Xiao M."/>
            <person name="Li W.-J."/>
        </authorList>
    </citation>
    <scope>NUCLEOTIDE SEQUENCE [LARGE SCALE GENOMIC DNA]</scope>
    <source>
        <strain evidence="12 13">SYSU K30002</strain>
    </source>
</reference>
<organism evidence="12 13">
    <name type="scientific">Lysinibacillus antri</name>
    <dbReference type="NCBI Taxonomy" id="2498145"/>
    <lineage>
        <taxon>Bacteria</taxon>
        <taxon>Bacillati</taxon>
        <taxon>Bacillota</taxon>
        <taxon>Bacilli</taxon>
        <taxon>Bacillales</taxon>
        <taxon>Bacillaceae</taxon>
        <taxon>Lysinibacillus</taxon>
    </lineage>
</organism>
<comment type="catalytic activity">
    <reaction evidence="7 9">
        <text>N-(5-phospho-beta-D-ribosyl)anthranilate + diphosphate = 5-phospho-alpha-D-ribose 1-diphosphate + anthranilate</text>
        <dbReference type="Rhea" id="RHEA:11768"/>
        <dbReference type="ChEBI" id="CHEBI:16567"/>
        <dbReference type="ChEBI" id="CHEBI:18277"/>
        <dbReference type="ChEBI" id="CHEBI:33019"/>
        <dbReference type="ChEBI" id="CHEBI:58017"/>
        <dbReference type="EC" id="2.4.2.18"/>
    </reaction>
</comment>
<dbReference type="InterPro" id="IPR036320">
    <property type="entry name" value="Glycosyl_Trfase_fam3_N_dom_sf"/>
</dbReference>
<comment type="subunit">
    <text evidence="9">Homodimer.</text>
</comment>
<dbReference type="Gene3D" id="3.40.1030.10">
    <property type="entry name" value="Nucleoside phosphorylase/phosphoribosyltransferase catalytic domain"/>
    <property type="match status" value="1"/>
</dbReference>
<feature type="binding site" evidence="9">
    <location>
        <position position="81"/>
    </location>
    <ligand>
        <name>5-phospho-alpha-D-ribose 1-diphosphate</name>
        <dbReference type="ChEBI" id="CHEBI:58017"/>
    </ligand>
</feature>
<accession>A0A3S0QPY5</accession>
<dbReference type="GO" id="GO:0000162">
    <property type="term" value="P:L-tryptophan biosynthetic process"/>
    <property type="evidence" value="ECO:0007669"/>
    <property type="project" value="UniProtKB-UniRule"/>
</dbReference>
<dbReference type="Pfam" id="PF02885">
    <property type="entry name" value="Glycos_trans_3N"/>
    <property type="match status" value="1"/>
</dbReference>
<dbReference type="NCBIfam" id="TIGR01245">
    <property type="entry name" value="trpD"/>
    <property type="match status" value="1"/>
</dbReference>
<evidence type="ECO:0000259" key="10">
    <source>
        <dbReference type="Pfam" id="PF00591"/>
    </source>
</evidence>
<evidence type="ECO:0000256" key="8">
    <source>
        <dbReference type="ARBA" id="ARBA00061188"/>
    </source>
</evidence>
<feature type="binding site" evidence="9">
    <location>
        <position position="226"/>
    </location>
    <ligand>
        <name>Mg(2+)</name>
        <dbReference type="ChEBI" id="CHEBI:18420"/>
        <label>2</label>
    </ligand>
</feature>
<evidence type="ECO:0000256" key="5">
    <source>
        <dbReference type="ARBA" id="ARBA00022822"/>
    </source>
</evidence>
<keyword evidence="9" id="KW-0479">Metal-binding</keyword>
<dbReference type="EC" id="2.4.2.18" evidence="9"/>
<dbReference type="EMBL" id="RYYR01000010">
    <property type="protein sequence ID" value="RUL53102.1"/>
    <property type="molecule type" value="Genomic_DNA"/>
</dbReference>
<feature type="binding site" evidence="9">
    <location>
        <position position="112"/>
    </location>
    <ligand>
        <name>anthranilate</name>
        <dbReference type="ChEBI" id="CHEBI:16567"/>
        <label>1</label>
    </ligand>
</feature>
<comment type="function">
    <text evidence="9">Catalyzes the transfer of the phosphoribosyl group of 5-phosphorylribose-1-pyrophosphate (PRPP) to anthranilate to yield N-(5'-phosphoribosyl)-anthranilate (PRA).</text>
</comment>
<evidence type="ECO:0000256" key="3">
    <source>
        <dbReference type="ARBA" id="ARBA00022676"/>
    </source>
</evidence>
<feature type="binding site" evidence="9">
    <location>
        <position position="121"/>
    </location>
    <ligand>
        <name>5-phospho-alpha-D-ribose 1-diphosphate</name>
        <dbReference type="ChEBI" id="CHEBI:58017"/>
    </ligand>
</feature>
<keyword evidence="9" id="KW-0460">Magnesium</keyword>
<feature type="binding site" evidence="9">
    <location>
        <position position="227"/>
    </location>
    <ligand>
        <name>Mg(2+)</name>
        <dbReference type="ChEBI" id="CHEBI:18420"/>
        <label>2</label>
    </ligand>
</feature>
<dbReference type="FunFam" id="3.40.1030.10:FF:000002">
    <property type="entry name" value="Anthranilate phosphoribosyltransferase"/>
    <property type="match status" value="1"/>
</dbReference>
<dbReference type="InterPro" id="IPR017459">
    <property type="entry name" value="Glycosyl_Trfase_fam3_N_dom"/>
</dbReference>
<gene>
    <name evidence="9 12" type="primary">trpD</name>
    <name evidence="12" type="ORF">EK386_09065</name>
</gene>
<comment type="similarity">
    <text evidence="8">In the C-terminal section; belongs to the anthranilate phosphoribosyltransferase family.</text>
</comment>
<comment type="similarity">
    <text evidence="9">Belongs to the anthranilate phosphoribosyltransferase family.</text>
</comment>
<feature type="binding site" evidence="9">
    <location>
        <position position="89"/>
    </location>
    <ligand>
        <name>5-phospho-alpha-D-ribose 1-diphosphate</name>
        <dbReference type="ChEBI" id="CHEBI:58017"/>
    </ligand>
</feature>
<dbReference type="HAMAP" id="MF_00211">
    <property type="entry name" value="TrpD"/>
    <property type="match status" value="1"/>
</dbReference>
<evidence type="ECO:0000256" key="1">
    <source>
        <dbReference type="ARBA" id="ARBA00004907"/>
    </source>
</evidence>
<evidence type="ECO:0000313" key="12">
    <source>
        <dbReference type="EMBL" id="RUL53102.1"/>
    </source>
</evidence>
<feature type="domain" description="Glycosyl transferase family 3" evidence="10">
    <location>
        <begin position="75"/>
        <end position="325"/>
    </location>
</feature>
<keyword evidence="5 9" id="KW-0822">Tryptophan biosynthesis</keyword>
<feature type="binding site" evidence="9">
    <location>
        <begin position="84"/>
        <end position="85"/>
    </location>
    <ligand>
        <name>5-phospho-alpha-D-ribose 1-diphosphate</name>
        <dbReference type="ChEBI" id="CHEBI:58017"/>
    </ligand>
</feature>
<evidence type="ECO:0000256" key="2">
    <source>
        <dbReference type="ARBA" id="ARBA00022605"/>
    </source>
</evidence>
<feature type="binding site" evidence="9">
    <location>
        <position position="81"/>
    </location>
    <ligand>
        <name>anthranilate</name>
        <dbReference type="ChEBI" id="CHEBI:16567"/>
        <label>1</label>
    </ligand>
</feature>
<feature type="binding site" evidence="9">
    <location>
        <position position="227"/>
    </location>
    <ligand>
        <name>Mg(2+)</name>
        <dbReference type="ChEBI" id="CHEBI:18420"/>
        <label>1</label>
    </ligand>
</feature>
<dbReference type="Proteomes" id="UP000287910">
    <property type="component" value="Unassembled WGS sequence"/>
</dbReference>
<dbReference type="RefSeq" id="WP_126658841.1">
    <property type="nucleotide sequence ID" value="NZ_RYYR01000010.1"/>
</dbReference>
<comment type="pathway">
    <text evidence="1 9">Amino-acid biosynthesis; L-tryptophan biosynthesis; L-tryptophan from chorismate: step 2/5.</text>
</comment>
<evidence type="ECO:0000256" key="6">
    <source>
        <dbReference type="ARBA" id="ARBA00023141"/>
    </source>
</evidence>
<dbReference type="InterPro" id="IPR035902">
    <property type="entry name" value="Nuc_phospho_transferase"/>
</dbReference>
<keyword evidence="13" id="KW-1185">Reference proteome</keyword>
<feature type="binding site" evidence="9">
    <location>
        <begin position="109"/>
        <end position="117"/>
    </location>
    <ligand>
        <name>5-phospho-alpha-D-ribose 1-diphosphate</name>
        <dbReference type="ChEBI" id="CHEBI:58017"/>
    </ligand>
</feature>
<dbReference type="UniPathway" id="UPA00035">
    <property type="reaction ID" value="UER00041"/>
</dbReference>
<protein>
    <recommendedName>
        <fullName evidence="9">Anthranilate phosphoribosyltransferase</fullName>
        <ecNumber evidence="9">2.4.2.18</ecNumber>
    </recommendedName>
</protein>
<dbReference type="SUPFAM" id="SSF52418">
    <property type="entry name" value="Nucleoside phosphorylase/phosphoribosyltransferase catalytic domain"/>
    <property type="match status" value="1"/>
</dbReference>
<keyword evidence="4 9" id="KW-0808">Transferase</keyword>
<name>A0A3S0QPY5_9BACI</name>